<name>A0ABY7G660_MYAAR</name>
<reference evidence="3" key="1">
    <citation type="submission" date="2022-11" db="EMBL/GenBank/DDBJ databases">
        <title>Centuries of genome instability and evolution in soft-shell clam transmissible cancer (bioRxiv).</title>
        <authorList>
            <person name="Hart S.F.M."/>
            <person name="Yonemitsu M.A."/>
            <person name="Giersch R.M."/>
            <person name="Beal B.F."/>
            <person name="Arriagada G."/>
            <person name="Davis B.W."/>
            <person name="Ostrander E.A."/>
            <person name="Goff S.P."/>
            <person name="Metzger M.J."/>
        </authorList>
    </citation>
    <scope>NUCLEOTIDE SEQUENCE</scope>
    <source>
        <strain evidence="3">MELC-2E11</strain>
        <tissue evidence="3">Siphon/mantle</tissue>
    </source>
</reference>
<accession>A0ABY7G660</accession>
<proteinExistence type="predicted"/>
<organism evidence="3 4">
    <name type="scientific">Mya arenaria</name>
    <name type="common">Soft-shell clam</name>
    <dbReference type="NCBI Taxonomy" id="6604"/>
    <lineage>
        <taxon>Eukaryota</taxon>
        <taxon>Metazoa</taxon>
        <taxon>Spiralia</taxon>
        <taxon>Lophotrochozoa</taxon>
        <taxon>Mollusca</taxon>
        <taxon>Bivalvia</taxon>
        <taxon>Autobranchia</taxon>
        <taxon>Heteroconchia</taxon>
        <taxon>Euheterodonta</taxon>
        <taxon>Imparidentia</taxon>
        <taxon>Neoheterodontei</taxon>
        <taxon>Myida</taxon>
        <taxon>Myoidea</taxon>
        <taxon>Myidae</taxon>
        <taxon>Mya</taxon>
    </lineage>
</organism>
<feature type="domain" description="EGF-like" evidence="1">
    <location>
        <begin position="160"/>
        <end position="171"/>
    </location>
</feature>
<evidence type="ECO:0000259" key="2">
    <source>
        <dbReference type="PROSITE" id="PS01248"/>
    </source>
</evidence>
<protein>
    <submittedName>
        <fullName evidence="3">TIE1-like protein</fullName>
    </submittedName>
</protein>
<dbReference type="CDD" id="cd00055">
    <property type="entry name" value="EGF_Lam"/>
    <property type="match status" value="1"/>
</dbReference>
<evidence type="ECO:0000313" key="4">
    <source>
        <dbReference type="Proteomes" id="UP001164746"/>
    </source>
</evidence>
<evidence type="ECO:0000313" key="3">
    <source>
        <dbReference type="EMBL" id="WAR29908.1"/>
    </source>
</evidence>
<feature type="domain" description="Laminin EGF-like" evidence="2">
    <location>
        <begin position="160"/>
        <end position="191"/>
    </location>
</feature>
<gene>
    <name evidence="3" type="ORF">MAR_003476</name>
</gene>
<dbReference type="PROSITE" id="PS00022">
    <property type="entry name" value="EGF_1"/>
    <property type="match status" value="1"/>
</dbReference>
<dbReference type="InterPro" id="IPR000742">
    <property type="entry name" value="EGF"/>
</dbReference>
<dbReference type="PROSITE" id="PS01248">
    <property type="entry name" value="EGF_LAM_1"/>
    <property type="match status" value="1"/>
</dbReference>
<dbReference type="Proteomes" id="UP001164746">
    <property type="component" value="Chromosome 16"/>
</dbReference>
<sequence length="273" mass="29410">MNAHQKAEFNAVLLTRKSKVTALDSAKDISAAQHTILRGEPDMNYLIFKLCVLLSFAISSLAVTVKEDGKEVDCSVPCACCREGRKRCGKSHICDSGCIDTVYGNRCEHLCKANCYTCQQSKGTTCTTCRETFYDIDSSCGKTCSVGCIGGKCNYLDGTCSCRKNFKGERCEACVDGRYGSTCDQVCSFGCATLSCDKNTGFCECNGFFIGPKCEICAVGDYGFPGYTGLKCGTGLNMCFFISLWNMLLCQCVCRSYSGGNGDCGGCDVNSEI</sequence>
<dbReference type="EMBL" id="CP111027">
    <property type="protein sequence ID" value="WAR29908.1"/>
    <property type="molecule type" value="Genomic_DNA"/>
</dbReference>
<dbReference type="InterPro" id="IPR002049">
    <property type="entry name" value="LE_dom"/>
</dbReference>
<evidence type="ECO:0000259" key="1">
    <source>
        <dbReference type="PROSITE" id="PS00022"/>
    </source>
</evidence>
<keyword evidence="4" id="KW-1185">Reference proteome</keyword>
<dbReference type="Gene3D" id="2.170.300.10">
    <property type="entry name" value="Tie2 ligand-binding domain superfamily"/>
    <property type="match status" value="1"/>
</dbReference>
<dbReference type="PRINTS" id="PR00011">
    <property type="entry name" value="EGFLAMININ"/>
</dbReference>
<dbReference type="Pfam" id="PF00053">
    <property type="entry name" value="EGF_laminin"/>
    <property type="match status" value="1"/>
</dbReference>